<proteinExistence type="inferred from homology"/>
<dbReference type="Proteomes" id="UP001017257">
    <property type="component" value="Plasmid pR24_2"/>
</dbReference>
<evidence type="ECO:0000259" key="5">
    <source>
        <dbReference type="PROSITE" id="PS50931"/>
    </source>
</evidence>
<dbReference type="PANTHER" id="PTHR30537">
    <property type="entry name" value="HTH-TYPE TRANSCRIPTIONAL REGULATOR"/>
    <property type="match status" value="1"/>
</dbReference>
<dbReference type="SUPFAM" id="SSF53850">
    <property type="entry name" value="Periplasmic binding protein-like II"/>
    <property type="match status" value="1"/>
</dbReference>
<dbReference type="SUPFAM" id="SSF46785">
    <property type="entry name" value="Winged helix' DNA-binding domain"/>
    <property type="match status" value="1"/>
</dbReference>
<comment type="similarity">
    <text evidence="1">Belongs to the LysR transcriptional regulatory family.</text>
</comment>
<protein>
    <submittedName>
        <fullName evidence="6">LysR family transcriptional regulator</fullName>
    </submittedName>
</protein>
<dbReference type="InterPro" id="IPR036388">
    <property type="entry name" value="WH-like_DNA-bd_sf"/>
</dbReference>
<dbReference type="Pfam" id="PF03466">
    <property type="entry name" value="LysR_substrate"/>
    <property type="match status" value="1"/>
</dbReference>
<sequence>MPRTGLVELNAVVAVASHRSFRAAATELGMSPSALSHAIAALEQRMGVRLFNRTTRSVSLTEAGEQFLAKVRPALREIAEAIDATNVFRDSPAGTLRLNMSEGAARQILTPIVLEFMRRYPQMQVDLVTQGRLVDIVAEGFDAGIRLTEAVPQDMIAIPCGPEQRYAVVGSPAYFNSRARPKTPGDLVAHECIRGRLPSGAMLKWEFEKRGEQMVVDIKGPLTLDHYELWIEAALEGAGLAYVNEWSVSHEISSGRLIRVLEDWTQPFPGLSLYYSGHRHVPAGLRAFIGIIREAASRR</sequence>
<keyword evidence="6" id="KW-0614">Plasmid</keyword>
<evidence type="ECO:0000313" key="6">
    <source>
        <dbReference type="EMBL" id="UVF22633.1"/>
    </source>
</evidence>
<evidence type="ECO:0000256" key="3">
    <source>
        <dbReference type="ARBA" id="ARBA00023125"/>
    </source>
</evidence>
<reference evidence="6" key="1">
    <citation type="submission" date="2022-08" db="EMBL/GenBank/DDBJ databases">
        <title>Microvirga terrae sp. nov., isolated from soil.</title>
        <authorList>
            <person name="Kim K.H."/>
            <person name="Seo Y.L."/>
            <person name="Kim J.M."/>
            <person name="Lee J.K."/>
            <person name="Han D.M."/>
            <person name="Jeon C.O."/>
        </authorList>
    </citation>
    <scope>NUCLEOTIDE SEQUENCE</scope>
    <source>
        <strain evidence="6">R24</strain>
        <plasmid evidence="6">pR24_2</plasmid>
    </source>
</reference>
<dbReference type="InterPro" id="IPR000847">
    <property type="entry name" value="LysR_HTH_N"/>
</dbReference>
<gene>
    <name evidence="6" type="ORF">HPT29_027865</name>
</gene>
<dbReference type="EMBL" id="CP102847">
    <property type="protein sequence ID" value="UVF22633.1"/>
    <property type="molecule type" value="Genomic_DNA"/>
</dbReference>
<dbReference type="Pfam" id="PF00126">
    <property type="entry name" value="HTH_1"/>
    <property type="match status" value="1"/>
</dbReference>
<evidence type="ECO:0000256" key="1">
    <source>
        <dbReference type="ARBA" id="ARBA00009437"/>
    </source>
</evidence>
<dbReference type="CDD" id="cd08474">
    <property type="entry name" value="PBP2_CrgA_like_5"/>
    <property type="match status" value="1"/>
</dbReference>
<dbReference type="Gene3D" id="3.40.190.290">
    <property type="match status" value="1"/>
</dbReference>
<dbReference type="PRINTS" id="PR00039">
    <property type="entry name" value="HTHLYSR"/>
</dbReference>
<keyword evidence="4" id="KW-0804">Transcription</keyword>
<evidence type="ECO:0000256" key="4">
    <source>
        <dbReference type="ARBA" id="ARBA00023163"/>
    </source>
</evidence>
<name>A0ABY5S029_9HYPH</name>
<dbReference type="PANTHER" id="PTHR30537:SF1">
    <property type="entry name" value="HTH-TYPE TRANSCRIPTIONAL REGULATOR PGRR"/>
    <property type="match status" value="1"/>
</dbReference>
<keyword evidence="7" id="KW-1185">Reference proteome</keyword>
<keyword evidence="2" id="KW-0805">Transcription regulation</keyword>
<dbReference type="Gene3D" id="1.10.10.10">
    <property type="entry name" value="Winged helix-like DNA-binding domain superfamily/Winged helix DNA-binding domain"/>
    <property type="match status" value="1"/>
</dbReference>
<dbReference type="InterPro" id="IPR005119">
    <property type="entry name" value="LysR_subst-bd"/>
</dbReference>
<geneLocation type="plasmid" evidence="6 7">
    <name>pR24_2</name>
</geneLocation>
<evidence type="ECO:0000313" key="7">
    <source>
        <dbReference type="Proteomes" id="UP001017257"/>
    </source>
</evidence>
<evidence type="ECO:0000256" key="2">
    <source>
        <dbReference type="ARBA" id="ARBA00023015"/>
    </source>
</evidence>
<dbReference type="RefSeq" id="WP_173949745.1">
    <property type="nucleotide sequence ID" value="NZ_CP102847.1"/>
</dbReference>
<keyword evidence="3" id="KW-0238">DNA-binding</keyword>
<dbReference type="PROSITE" id="PS50931">
    <property type="entry name" value="HTH_LYSR"/>
    <property type="match status" value="1"/>
</dbReference>
<dbReference type="InterPro" id="IPR058163">
    <property type="entry name" value="LysR-type_TF_proteobact-type"/>
</dbReference>
<dbReference type="InterPro" id="IPR036390">
    <property type="entry name" value="WH_DNA-bd_sf"/>
</dbReference>
<organism evidence="6 7">
    <name type="scientific">Microvirga terrae</name>
    <dbReference type="NCBI Taxonomy" id="2740529"/>
    <lineage>
        <taxon>Bacteria</taxon>
        <taxon>Pseudomonadati</taxon>
        <taxon>Pseudomonadota</taxon>
        <taxon>Alphaproteobacteria</taxon>
        <taxon>Hyphomicrobiales</taxon>
        <taxon>Methylobacteriaceae</taxon>
        <taxon>Microvirga</taxon>
    </lineage>
</organism>
<feature type="domain" description="HTH lysR-type" evidence="5">
    <location>
        <begin position="9"/>
        <end position="61"/>
    </location>
</feature>
<accession>A0ABY5S029</accession>